<name>A0A8J2JPN8_9HEXA</name>
<comment type="caution">
    <text evidence="1">The sequence shown here is derived from an EMBL/GenBank/DDBJ whole genome shotgun (WGS) entry which is preliminary data.</text>
</comment>
<sequence>ISYDESSCVLTETWKKKGKHLPKVKLVASIFDTLPFIPWGSRARDDDLGYLGVAGFGQTEP</sequence>
<protein>
    <submittedName>
        <fullName evidence="1">Uncharacterized protein</fullName>
    </submittedName>
</protein>
<evidence type="ECO:0000313" key="1">
    <source>
        <dbReference type="EMBL" id="CAG7723043.1"/>
    </source>
</evidence>
<dbReference type="AlphaFoldDB" id="A0A8J2JPN8"/>
<reference evidence="1" key="1">
    <citation type="submission" date="2021-06" db="EMBL/GenBank/DDBJ databases">
        <authorList>
            <person name="Hodson N. C."/>
            <person name="Mongue J. A."/>
            <person name="Jaron S. K."/>
        </authorList>
    </citation>
    <scope>NUCLEOTIDE SEQUENCE</scope>
</reference>
<accession>A0A8J2JPN8</accession>
<feature type="non-terminal residue" evidence="1">
    <location>
        <position position="1"/>
    </location>
</feature>
<organism evidence="1 2">
    <name type="scientific">Allacma fusca</name>
    <dbReference type="NCBI Taxonomy" id="39272"/>
    <lineage>
        <taxon>Eukaryota</taxon>
        <taxon>Metazoa</taxon>
        <taxon>Ecdysozoa</taxon>
        <taxon>Arthropoda</taxon>
        <taxon>Hexapoda</taxon>
        <taxon>Collembola</taxon>
        <taxon>Symphypleona</taxon>
        <taxon>Sminthuridae</taxon>
        <taxon>Allacma</taxon>
    </lineage>
</organism>
<proteinExistence type="predicted"/>
<keyword evidence="2" id="KW-1185">Reference proteome</keyword>
<evidence type="ECO:0000313" key="2">
    <source>
        <dbReference type="Proteomes" id="UP000708208"/>
    </source>
</evidence>
<dbReference type="Proteomes" id="UP000708208">
    <property type="component" value="Unassembled WGS sequence"/>
</dbReference>
<gene>
    <name evidence="1" type="ORF">AFUS01_LOCUS12150</name>
</gene>
<dbReference type="EMBL" id="CAJVCH010094944">
    <property type="protein sequence ID" value="CAG7723043.1"/>
    <property type="molecule type" value="Genomic_DNA"/>
</dbReference>